<sequence length="359" mass="39840">MYFILNRLVHSSCLNQNPVNAAQKVVDCERIVFSAGGREHKAMRIVDQKVNKDISAIAVLQLVCAGLQFRRNTDKVLAHECHVIEDRTQKIGVLQRIPVVGRQYATRPFDRRTVLNATQDSLECKLNQIAQKLLLATCVIRDCHRGPASLEILNAHTDIDLAELDYFEHALAKLFGYPCRISRTGYSGERGYEIFADGAVITDIWDKLAQQGVMPCSFTALDKVRIEAGLLFYGYDMTEEHTPWEIGLGFTVSTTKADYRGKAAVLAAKGAEKINNVCLEIDHTNMVDGGETLLWDGKTVGVINSPCYSHQLEKSLALAHVVPELVVGKTLSIAGEGLNTKAKIANYPIYDPTKLRTHE</sequence>
<dbReference type="InterPro" id="IPR028896">
    <property type="entry name" value="GcvT/YgfZ/DmdA"/>
</dbReference>
<evidence type="ECO:0000313" key="4">
    <source>
        <dbReference type="Proteomes" id="UP000271700"/>
    </source>
</evidence>
<feature type="domain" description="Aminomethyltransferase C-terminal" evidence="2">
    <location>
        <begin position="277"/>
        <end position="351"/>
    </location>
</feature>
<accession>A0A497ZME9</accession>
<dbReference type="OrthoDB" id="9772660at2"/>
<proteinExistence type="predicted"/>
<keyword evidence="4" id="KW-1185">Reference proteome</keyword>
<dbReference type="InterPro" id="IPR013977">
    <property type="entry name" value="GcvT_C"/>
</dbReference>
<dbReference type="Pfam" id="PF08669">
    <property type="entry name" value="GCV_T_C"/>
    <property type="match status" value="1"/>
</dbReference>
<organism evidence="3 4">
    <name type="scientific">Ruegeria conchae</name>
    <dbReference type="NCBI Taxonomy" id="981384"/>
    <lineage>
        <taxon>Bacteria</taxon>
        <taxon>Pseudomonadati</taxon>
        <taxon>Pseudomonadota</taxon>
        <taxon>Alphaproteobacteria</taxon>
        <taxon>Rhodobacterales</taxon>
        <taxon>Roseobacteraceae</taxon>
        <taxon>Ruegeria</taxon>
    </lineage>
</organism>
<name>A0A497ZME9_9RHOB</name>
<dbReference type="AlphaFoldDB" id="A0A497ZME9"/>
<dbReference type="InterPro" id="IPR029043">
    <property type="entry name" value="GcvT/YgfZ_C"/>
</dbReference>
<evidence type="ECO:0000259" key="1">
    <source>
        <dbReference type="Pfam" id="PF01571"/>
    </source>
</evidence>
<dbReference type="SUPFAM" id="SSF101790">
    <property type="entry name" value="Aminomethyltransferase beta-barrel domain"/>
    <property type="match status" value="1"/>
</dbReference>
<dbReference type="InterPro" id="IPR027266">
    <property type="entry name" value="TrmE/GcvT-like"/>
</dbReference>
<evidence type="ECO:0000259" key="2">
    <source>
        <dbReference type="Pfam" id="PF08669"/>
    </source>
</evidence>
<gene>
    <name evidence="3" type="ORF">CLV75_0553</name>
</gene>
<reference evidence="3 4" key="1">
    <citation type="submission" date="2018-10" db="EMBL/GenBank/DDBJ databases">
        <title>Genomic Encyclopedia of Archaeal and Bacterial Type Strains, Phase II (KMG-II): from individual species to whole genera.</title>
        <authorList>
            <person name="Goeker M."/>
        </authorList>
    </citation>
    <scope>NUCLEOTIDE SEQUENCE [LARGE SCALE GENOMIC DNA]</scope>
    <source>
        <strain evidence="3 4">DSM 29317</strain>
    </source>
</reference>
<dbReference type="Gene3D" id="3.30.1360.120">
    <property type="entry name" value="Probable tRNA modification gtpase trme, domain 1"/>
    <property type="match status" value="1"/>
</dbReference>
<feature type="domain" description="GCVT N-terminal" evidence="1">
    <location>
        <begin position="146"/>
        <end position="256"/>
    </location>
</feature>
<dbReference type="Proteomes" id="UP000271700">
    <property type="component" value="Unassembled WGS sequence"/>
</dbReference>
<protein>
    <submittedName>
        <fullName evidence="3">Glycine cleavage system T protein</fullName>
    </submittedName>
</protein>
<dbReference type="PANTHER" id="PTHR43757:SF2">
    <property type="entry name" value="AMINOMETHYLTRANSFERASE, MITOCHONDRIAL"/>
    <property type="match status" value="1"/>
</dbReference>
<dbReference type="Gene3D" id="2.40.30.110">
    <property type="entry name" value="Aminomethyltransferase beta-barrel domains"/>
    <property type="match status" value="1"/>
</dbReference>
<dbReference type="SUPFAM" id="SSF103025">
    <property type="entry name" value="Folate-binding domain"/>
    <property type="match status" value="1"/>
</dbReference>
<dbReference type="Pfam" id="PF01571">
    <property type="entry name" value="GCV_T"/>
    <property type="match status" value="1"/>
</dbReference>
<dbReference type="Gene3D" id="4.10.1250.10">
    <property type="entry name" value="Aminomethyltransferase fragment"/>
    <property type="match status" value="1"/>
</dbReference>
<dbReference type="STRING" id="981384.GCA_000192475_03224"/>
<dbReference type="InterPro" id="IPR006222">
    <property type="entry name" value="GCVT_N"/>
</dbReference>
<dbReference type="PANTHER" id="PTHR43757">
    <property type="entry name" value="AMINOMETHYLTRANSFERASE"/>
    <property type="match status" value="1"/>
</dbReference>
<evidence type="ECO:0000313" key="3">
    <source>
        <dbReference type="EMBL" id="RLK10579.1"/>
    </source>
</evidence>
<dbReference type="EMBL" id="RCCT01000001">
    <property type="protein sequence ID" value="RLK10579.1"/>
    <property type="molecule type" value="Genomic_DNA"/>
</dbReference>
<comment type="caution">
    <text evidence="3">The sequence shown here is derived from an EMBL/GenBank/DDBJ whole genome shotgun (WGS) entry which is preliminary data.</text>
</comment>